<feature type="domain" description="AAA+ ATPase" evidence="5">
    <location>
        <begin position="261"/>
        <end position="398"/>
    </location>
</feature>
<dbReference type="Gene3D" id="3.40.50.300">
    <property type="entry name" value="P-loop containing nucleotide triphosphate hydrolases"/>
    <property type="match status" value="1"/>
</dbReference>
<reference evidence="6 7" key="1">
    <citation type="submission" date="2020-02" db="EMBL/GenBank/DDBJ databases">
        <title>Genomic and physiological characterization of two novel Nitrospinaceae genera.</title>
        <authorList>
            <person name="Mueller A.J."/>
            <person name="Jung M.-Y."/>
            <person name="Strachan C.R."/>
            <person name="Herbold C.W."/>
            <person name="Kirkegaard R.H."/>
            <person name="Daims H."/>
        </authorList>
    </citation>
    <scope>NUCLEOTIDE SEQUENCE [LARGE SCALE GENOMIC DNA]</scope>
    <source>
        <strain evidence="6">EB</strain>
    </source>
</reference>
<evidence type="ECO:0000313" key="6">
    <source>
        <dbReference type="EMBL" id="QPJ60464.1"/>
    </source>
</evidence>
<dbReference type="InterPro" id="IPR003959">
    <property type="entry name" value="ATPase_AAA_core"/>
</dbReference>
<accession>A0A7T0BT15</accession>
<dbReference type="AlphaFoldDB" id="A0A7T0BT15"/>
<evidence type="ECO:0000256" key="4">
    <source>
        <dbReference type="ARBA" id="ARBA00040480"/>
    </source>
</evidence>
<dbReference type="GO" id="GO:0005524">
    <property type="term" value="F:ATP binding"/>
    <property type="evidence" value="ECO:0007669"/>
    <property type="project" value="UniProtKB-KW"/>
</dbReference>
<name>A0A7T0BT15_9BACT</name>
<sequence length="493" mass="55848">MDKLKHELNLSIRARYPLLYLLSWEEERAQTLLEEIGQATGKELVLWTRTTGFQPAPQSEANERKPEEALKSIAKSGKKAIYVLRDFHSFLEEPEVVRRLRDLVHQLKRSYKTVILISPVLKIPPELEKDITVFDLPLPDTRELAALLRNLLEPYRKSDKVQVDLSSELLEKVVQATTGLTRNEAENVYSKALIHNRNFTEDDLPLIIEEKKQLIRKSGILDFIGLSTQMGVVGGLGKLKEWLRQRSRAFSNKARQYGLPEPKGVMMVGVQGCGKSLAAKAIATEWNLPLLRMDVGKIFDSYIGNSEDNMRQALAQAEAMSPTCLWLDEIEKGFAGTSSSGQGDSGVTARVFGTFLTWMQEKTRPVFVIATANNIEALPPELLRKGRFDEIFFVDLPKHEEREEIFKIHIKLKKRNPDNYNLRSLAETADQFSGAEIQEAVVSAMYAGFAENREFATEDILQAIKETVPLAVTAQERIAELREWARQRARPSS</sequence>
<dbReference type="Gene3D" id="1.10.8.60">
    <property type="match status" value="1"/>
</dbReference>
<proteinExistence type="inferred from homology"/>
<dbReference type="PANTHER" id="PTHR42960:SF1">
    <property type="entry name" value="YCF46 PROTEIN"/>
    <property type="match status" value="1"/>
</dbReference>
<evidence type="ECO:0000259" key="5">
    <source>
        <dbReference type="SMART" id="SM00382"/>
    </source>
</evidence>
<dbReference type="CDD" id="cd19507">
    <property type="entry name" value="RecA-like_Ycf46-like"/>
    <property type="match status" value="1"/>
</dbReference>
<protein>
    <recommendedName>
        <fullName evidence="4">Uncharacterized AAA domain-containing protein ycf46</fullName>
    </recommendedName>
</protein>
<dbReference type="SMART" id="SM00382">
    <property type="entry name" value="AAA"/>
    <property type="match status" value="1"/>
</dbReference>
<evidence type="ECO:0000256" key="2">
    <source>
        <dbReference type="ARBA" id="ARBA00022840"/>
    </source>
</evidence>
<gene>
    <name evidence="6" type="ORF">G3M70_00585</name>
</gene>
<dbReference type="PANTHER" id="PTHR42960">
    <property type="entry name" value="YCF46 PROTEIN"/>
    <property type="match status" value="1"/>
</dbReference>
<evidence type="ECO:0000256" key="1">
    <source>
        <dbReference type="ARBA" id="ARBA00022741"/>
    </source>
</evidence>
<dbReference type="EMBL" id="CP048685">
    <property type="protein sequence ID" value="QPJ60464.1"/>
    <property type="molecule type" value="Genomic_DNA"/>
</dbReference>
<dbReference type="GO" id="GO:0016887">
    <property type="term" value="F:ATP hydrolysis activity"/>
    <property type="evidence" value="ECO:0007669"/>
    <property type="project" value="InterPro"/>
</dbReference>
<comment type="similarity">
    <text evidence="3">Belongs to the AAA ATPase family. Highly divergent.</text>
</comment>
<evidence type="ECO:0000256" key="3">
    <source>
        <dbReference type="ARBA" id="ARBA00038088"/>
    </source>
</evidence>
<keyword evidence="2" id="KW-0067">ATP-binding</keyword>
<dbReference type="Proteomes" id="UP000594688">
    <property type="component" value="Chromosome"/>
</dbReference>
<dbReference type="InterPro" id="IPR052381">
    <property type="entry name" value="AAA_domain_protein"/>
</dbReference>
<dbReference type="InterPro" id="IPR027417">
    <property type="entry name" value="P-loop_NTPase"/>
</dbReference>
<dbReference type="KEGG" id="nli:G3M70_00585"/>
<dbReference type="SUPFAM" id="SSF52540">
    <property type="entry name" value="P-loop containing nucleoside triphosphate hydrolases"/>
    <property type="match status" value="2"/>
</dbReference>
<evidence type="ECO:0000313" key="7">
    <source>
        <dbReference type="Proteomes" id="UP000594688"/>
    </source>
</evidence>
<organism evidence="6 7">
    <name type="scientific">Candidatus Nitronauta litoralis</name>
    <dbReference type="NCBI Taxonomy" id="2705533"/>
    <lineage>
        <taxon>Bacteria</taxon>
        <taxon>Pseudomonadati</taxon>
        <taxon>Nitrospinota/Tectimicrobiota group</taxon>
        <taxon>Nitrospinota</taxon>
        <taxon>Nitrospinia</taxon>
        <taxon>Nitrospinales</taxon>
        <taxon>Nitrospinaceae</taxon>
        <taxon>Candidatus Nitronauta</taxon>
    </lineage>
</organism>
<keyword evidence="1" id="KW-0547">Nucleotide-binding</keyword>
<dbReference type="Pfam" id="PF00004">
    <property type="entry name" value="AAA"/>
    <property type="match status" value="1"/>
</dbReference>
<dbReference type="InterPro" id="IPR003593">
    <property type="entry name" value="AAA+_ATPase"/>
</dbReference>